<gene>
    <name evidence="2" type="ordered locus">SULAZ_0390</name>
</gene>
<dbReference type="KEGG" id="saf:SULAZ_0390"/>
<dbReference type="OrthoDB" id="512307at2"/>
<dbReference type="RefSeq" id="WP_012673543.1">
    <property type="nucleotide sequence ID" value="NC_012438.1"/>
</dbReference>
<keyword evidence="3" id="KW-1185">Reference proteome</keyword>
<dbReference type="EMBL" id="CP001229">
    <property type="protein sequence ID" value="ACN98218.1"/>
    <property type="molecule type" value="Genomic_DNA"/>
</dbReference>
<name>C1DTE6_SULAA</name>
<dbReference type="Pfam" id="PF14213">
    <property type="entry name" value="DUF4325"/>
    <property type="match status" value="1"/>
</dbReference>
<dbReference type="AlphaFoldDB" id="C1DTE6"/>
<dbReference type="eggNOG" id="ENOG5030TN5">
    <property type="taxonomic scope" value="Bacteria"/>
</dbReference>
<evidence type="ECO:0000313" key="3">
    <source>
        <dbReference type="Proteomes" id="UP000001369"/>
    </source>
</evidence>
<proteinExistence type="predicted"/>
<dbReference type="HOGENOM" id="CLU_163948_0_0_0"/>
<protein>
    <recommendedName>
        <fullName evidence="1">DUF4325 domain-containing protein</fullName>
    </recommendedName>
</protein>
<feature type="domain" description="DUF4325" evidence="1">
    <location>
        <begin position="23"/>
        <end position="80"/>
    </location>
</feature>
<dbReference type="InterPro" id="IPR025474">
    <property type="entry name" value="DUF4325"/>
</dbReference>
<dbReference type="STRING" id="204536.SULAZ_0390"/>
<evidence type="ECO:0000259" key="1">
    <source>
        <dbReference type="Pfam" id="PF14213"/>
    </source>
</evidence>
<evidence type="ECO:0000313" key="2">
    <source>
        <dbReference type="EMBL" id="ACN98218.1"/>
    </source>
</evidence>
<accession>C1DTE6</accession>
<sequence length="97" mass="11053">MVVIKVKEIFNQDMLGSRENGLILRQKVEEELSRSSIVVIDFEGIDLTTQGFVDEFIGVLIREKGLDFVREHIKIKNASDFVKLIIQLVISYSKKAA</sequence>
<organism evidence="2 3">
    <name type="scientific">Sulfurihydrogenibium azorense (strain DSM 15241 / OCM 825 / Az-Fu1)</name>
    <dbReference type="NCBI Taxonomy" id="204536"/>
    <lineage>
        <taxon>Bacteria</taxon>
        <taxon>Pseudomonadati</taxon>
        <taxon>Aquificota</taxon>
        <taxon>Aquificia</taxon>
        <taxon>Aquificales</taxon>
        <taxon>Hydrogenothermaceae</taxon>
        <taxon>Sulfurihydrogenibium</taxon>
    </lineage>
</organism>
<dbReference type="Proteomes" id="UP000001369">
    <property type="component" value="Chromosome"/>
</dbReference>
<reference evidence="2 3" key="1">
    <citation type="journal article" date="2009" name="J. Bacteriol.">
        <title>Complete and draft genome sequences of six members of the Aquificales.</title>
        <authorList>
            <person name="Reysenbach A.L."/>
            <person name="Hamamura N."/>
            <person name="Podar M."/>
            <person name="Griffiths E."/>
            <person name="Ferreira S."/>
            <person name="Hochstein R."/>
            <person name="Heidelberg J."/>
            <person name="Johnson J."/>
            <person name="Mead D."/>
            <person name="Pohorille A."/>
            <person name="Sarmiento M."/>
            <person name="Schweighofer K."/>
            <person name="Seshadri R."/>
            <person name="Voytek M.A."/>
        </authorList>
    </citation>
    <scope>NUCLEOTIDE SEQUENCE [LARGE SCALE GENOMIC DNA]</scope>
    <source>
        <strain evidence="3">Az-Fu1 / DSM 15241 / OCM 825</strain>
    </source>
</reference>